<dbReference type="PROSITE" id="PS51819">
    <property type="entry name" value="VOC"/>
    <property type="match status" value="1"/>
</dbReference>
<dbReference type="InterPro" id="IPR052164">
    <property type="entry name" value="Anthracycline_SecMetBiosynth"/>
</dbReference>
<dbReference type="InterPro" id="IPR041581">
    <property type="entry name" value="Glyoxalase_6"/>
</dbReference>
<dbReference type="Proteomes" id="UP000198788">
    <property type="component" value="Unassembled WGS sequence"/>
</dbReference>
<dbReference type="InterPro" id="IPR029068">
    <property type="entry name" value="Glyas_Bleomycin-R_OHBP_Dase"/>
</dbReference>
<dbReference type="InterPro" id="IPR037523">
    <property type="entry name" value="VOC_core"/>
</dbReference>
<dbReference type="EMBL" id="FOZV01000002">
    <property type="protein sequence ID" value="SFS44125.1"/>
    <property type="molecule type" value="Genomic_DNA"/>
</dbReference>
<evidence type="ECO:0000259" key="1">
    <source>
        <dbReference type="PROSITE" id="PS51819"/>
    </source>
</evidence>
<gene>
    <name evidence="2" type="ORF">SAMN05192570_1309</name>
</gene>
<sequence length="114" mass="12757">MIQLGYFTIDTQDIDKARAFYGALFGWRFDEAQSHTAYAHVADSQPPFGFVKVERPKNNEHLYFRVDDVDALCERVVELGGKAAVPSDSRSGRTAVVEDDQGVSFSLWRPAPGF</sequence>
<dbReference type="PANTHER" id="PTHR33993">
    <property type="entry name" value="GLYOXALASE-RELATED"/>
    <property type="match status" value="1"/>
</dbReference>
<organism evidence="2 3">
    <name type="scientific">Brevundimonas viscosa</name>
    <dbReference type="NCBI Taxonomy" id="871741"/>
    <lineage>
        <taxon>Bacteria</taxon>
        <taxon>Pseudomonadati</taxon>
        <taxon>Pseudomonadota</taxon>
        <taxon>Alphaproteobacteria</taxon>
        <taxon>Caulobacterales</taxon>
        <taxon>Caulobacteraceae</taxon>
        <taxon>Brevundimonas</taxon>
    </lineage>
</organism>
<dbReference type="STRING" id="871741.SAMN05192570_1309"/>
<dbReference type="Pfam" id="PF18029">
    <property type="entry name" value="Glyoxalase_6"/>
    <property type="match status" value="1"/>
</dbReference>
<keyword evidence="3" id="KW-1185">Reference proteome</keyword>
<dbReference type="OrthoDB" id="9793039at2"/>
<dbReference type="PANTHER" id="PTHR33993:SF14">
    <property type="entry name" value="GB|AAF24581.1"/>
    <property type="match status" value="1"/>
</dbReference>
<name>A0A1I6PVR0_9CAUL</name>
<dbReference type="AlphaFoldDB" id="A0A1I6PVR0"/>
<dbReference type="CDD" id="cd07247">
    <property type="entry name" value="SgaA_N_like"/>
    <property type="match status" value="1"/>
</dbReference>
<accession>A0A1I6PVR0</accession>
<evidence type="ECO:0000313" key="3">
    <source>
        <dbReference type="Proteomes" id="UP000198788"/>
    </source>
</evidence>
<evidence type="ECO:0000313" key="2">
    <source>
        <dbReference type="EMBL" id="SFS44125.1"/>
    </source>
</evidence>
<proteinExistence type="predicted"/>
<dbReference type="SUPFAM" id="SSF54593">
    <property type="entry name" value="Glyoxalase/Bleomycin resistance protein/Dihydroxybiphenyl dioxygenase"/>
    <property type="match status" value="1"/>
</dbReference>
<reference evidence="3" key="1">
    <citation type="submission" date="2016-10" db="EMBL/GenBank/DDBJ databases">
        <authorList>
            <person name="Varghese N."/>
            <person name="Submissions S."/>
        </authorList>
    </citation>
    <scope>NUCLEOTIDE SEQUENCE [LARGE SCALE GENOMIC DNA]</scope>
    <source>
        <strain evidence="3">CGMCC 1.10683</strain>
    </source>
</reference>
<feature type="domain" description="VOC" evidence="1">
    <location>
        <begin position="3"/>
        <end position="110"/>
    </location>
</feature>
<dbReference type="Gene3D" id="3.10.180.10">
    <property type="entry name" value="2,3-Dihydroxybiphenyl 1,2-Dioxygenase, domain 1"/>
    <property type="match status" value="1"/>
</dbReference>
<protein>
    <recommendedName>
        <fullName evidence="1">VOC domain-containing protein</fullName>
    </recommendedName>
</protein>
<dbReference type="RefSeq" id="WP_092308015.1">
    <property type="nucleotide sequence ID" value="NZ_FOZV01000002.1"/>
</dbReference>